<accession>A0ABU0FDI2</accession>
<keyword evidence="1" id="KW-0732">Signal</keyword>
<dbReference type="EMBL" id="JAUSVK010000001">
    <property type="protein sequence ID" value="MDQ0392193.1"/>
    <property type="molecule type" value="Genomic_DNA"/>
</dbReference>
<sequence length="174" mass="17380">MCPPILIAATSLAGTALSAYGSIAAGNAQKAAADAQAAADNRQASMALQQGEYQADRKQDEINRTIGSQIASTAASGLDLSGSPSDVIASTASEGALDTSAMRYGARVQADNLIYQGKLARQGGQVAEQAGAIGAAGGLLGGLGKFGDNGGFTLLGSAFGLNGQDAFQKAWKLQ</sequence>
<dbReference type="RefSeq" id="WP_307425712.1">
    <property type="nucleotide sequence ID" value="NZ_JAUSVK010000001.1"/>
</dbReference>
<evidence type="ECO:0000256" key="1">
    <source>
        <dbReference type="SAM" id="SignalP"/>
    </source>
</evidence>
<organism evidence="2 3">
    <name type="scientific">Labrys monachus</name>
    <dbReference type="NCBI Taxonomy" id="217067"/>
    <lineage>
        <taxon>Bacteria</taxon>
        <taxon>Pseudomonadati</taxon>
        <taxon>Pseudomonadota</taxon>
        <taxon>Alphaproteobacteria</taxon>
        <taxon>Hyphomicrobiales</taxon>
        <taxon>Xanthobacteraceae</taxon>
        <taxon>Labrys</taxon>
    </lineage>
</organism>
<reference evidence="2 3" key="1">
    <citation type="submission" date="2023-07" db="EMBL/GenBank/DDBJ databases">
        <title>Genomic Encyclopedia of Type Strains, Phase IV (KMG-IV): sequencing the most valuable type-strain genomes for metagenomic binning, comparative biology and taxonomic classification.</title>
        <authorList>
            <person name="Goeker M."/>
        </authorList>
    </citation>
    <scope>NUCLEOTIDE SEQUENCE [LARGE SCALE GENOMIC DNA]</scope>
    <source>
        <strain evidence="2 3">DSM 5896</strain>
    </source>
</reference>
<feature type="chain" id="PRO_5045959853" evidence="1">
    <location>
        <begin position="25"/>
        <end position="174"/>
    </location>
</feature>
<feature type="signal peptide" evidence="1">
    <location>
        <begin position="1"/>
        <end position="24"/>
    </location>
</feature>
<dbReference type="Proteomes" id="UP001237448">
    <property type="component" value="Unassembled WGS sequence"/>
</dbReference>
<keyword evidence="3" id="KW-1185">Reference proteome</keyword>
<proteinExistence type="predicted"/>
<protein>
    <submittedName>
        <fullName evidence="2">Type II secretory pathway pseudopilin PulG</fullName>
    </submittedName>
</protein>
<name>A0ABU0FDI2_9HYPH</name>
<evidence type="ECO:0000313" key="2">
    <source>
        <dbReference type="EMBL" id="MDQ0392193.1"/>
    </source>
</evidence>
<gene>
    <name evidence="2" type="ORF">J3R73_001985</name>
</gene>
<comment type="caution">
    <text evidence="2">The sequence shown here is derived from an EMBL/GenBank/DDBJ whole genome shotgun (WGS) entry which is preliminary data.</text>
</comment>
<evidence type="ECO:0000313" key="3">
    <source>
        <dbReference type="Proteomes" id="UP001237448"/>
    </source>
</evidence>